<evidence type="ECO:0000313" key="2">
    <source>
        <dbReference type="EMBL" id="KAK5048378.1"/>
    </source>
</evidence>
<dbReference type="SUPFAM" id="SSF102198">
    <property type="entry name" value="Putative cyclase"/>
    <property type="match status" value="1"/>
</dbReference>
<organism evidence="2 3">
    <name type="scientific">Exophiala sideris</name>
    <dbReference type="NCBI Taxonomy" id="1016849"/>
    <lineage>
        <taxon>Eukaryota</taxon>
        <taxon>Fungi</taxon>
        <taxon>Dikarya</taxon>
        <taxon>Ascomycota</taxon>
        <taxon>Pezizomycotina</taxon>
        <taxon>Eurotiomycetes</taxon>
        <taxon>Chaetothyriomycetidae</taxon>
        <taxon>Chaetothyriales</taxon>
        <taxon>Herpotrichiellaceae</taxon>
        <taxon>Exophiala</taxon>
    </lineage>
</organism>
<gene>
    <name evidence="2" type="ORF">LTR69_011417</name>
</gene>
<dbReference type="PANTHER" id="PTHR34861">
    <property type="match status" value="1"/>
</dbReference>
<comment type="similarity">
    <text evidence="1">Belongs to the Cyclase 1 superfamily.</text>
</comment>
<dbReference type="PANTHER" id="PTHR34861:SF11">
    <property type="entry name" value="CYCLASE"/>
    <property type="match status" value="1"/>
</dbReference>
<keyword evidence="3" id="KW-1185">Reference proteome</keyword>
<comment type="caution">
    <text evidence="2">The sequence shown here is derived from an EMBL/GenBank/DDBJ whole genome shotgun (WGS) entry which is preliminary data.</text>
</comment>
<evidence type="ECO:0008006" key="4">
    <source>
        <dbReference type="Google" id="ProtNLM"/>
    </source>
</evidence>
<accession>A0ABR0IU76</accession>
<reference evidence="2 3" key="1">
    <citation type="submission" date="2023-08" db="EMBL/GenBank/DDBJ databases">
        <title>Black Yeasts Isolated from many extreme environments.</title>
        <authorList>
            <person name="Coleine C."/>
            <person name="Stajich J.E."/>
            <person name="Selbmann L."/>
        </authorList>
    </citation>
    <scope>NUCLEOTIDE SEQUENCE [LARGE SCALE GENOMIC DNA]</scope>
    <source>
        <strain evidence="2 3">CCFEE 6328</strain>
    </source>
</reference>
<dbReference type="Gene3D" id="3.50.30.50">
    <property type="entry name" value="Putative cyclase"/>
    <property type="match status" value="1"/>
</dbReference>
<protein>
    <recommendedName>
        <fullName evidence="4">Cyclase</fullName>
    </recommendedName>
</protein>
<sequence length="330" mass="36110">MNSRPPFETLPFRKNDPLFAAWGLYGDTDQIGSLNLLTAENTKAAIQEEIKTGIRLSLDPPVDVLAKPGAGRKGLTHTVLRRPEGPIHDDVVEFNTQVGAQWDGFRHVGYLKHKTFFNDTPYDTISGANPDAGAIGIHSWVENGSIAGRGILVDYLSYARSKGIQYDLIGQKASHAISVEDLKACLAAQGTEVRYGDILLIRSGFWVGYNLLSMEEKVAWSDEHPAVWVGVETSKKMAQWIWDSGISACAGDAVGWEKVPADTSAEAGLDGMILHELMLGGWGMPIGEMFDLEALAKECKKQNRWSFFFTSAPLHIRGGCGSPPNTIVFF</sequence>
<dbReference type="EMBL" id="JAVRRF010000063">
    <property type="protein sequence ID" value="KAK5048378.1"/>
    <property type="molecule type" value="Genomic_DNA"/>
</dbReference>
<evidence type="ECO:0000313" key="3">
    <source>
        <dbReference type="Proteomes" id="UP001345691"/>
    </source>
</evidence>
<dbReference type="InterPro" id="IPR037175">
    <property type="entry name" value="KFase_sf"/>
</dbReference>
<dbReference type="Pfam" id="PF04199">
    <property type="entry name" value="Cyclase"/>
    <property type="match status" value="1"/>
</dbReference>
<evidence type="ECO:0000256" key="1">
    <source>
        <dbReference type="ARBA" id="ARBA00007865"/>
    </source>
</evidence>
<proteinExistence type="inferred from homology"/>
<dbReference type="Proteomes" id="UP001345691">
    <property type="component" value="Unassembled WGS sequence"/>
</dbReference>
<dbReference type="InterPro" id="IPR007325">
    <property type="entry name" value="KFase/CYL"/>
</dbReference>
<name>A0ABR0IU76_9EURO</name>